<dbReference type="GO" id="GO:0016251">
    <property type="term" value="F:RNA polymerase II general transcription initiation factor activity"/>
    <property type="evidence" value="ECO:0007669"/>
    <property type="project" value="TreeGrafter"/>
</dbReference>
<dbReference type="PANTHER" id="PTHR48068:SF4">
    <property type="entry name" value="TATA-BOX BINDING PROTEIN ASSOCIATED FACTOR 9"/>
    <property type="match status" value="1"/>
</dbReference>
<evidence type="ECO:0000256" key="3">
    <source>
        <dbReference type="ARBA" id="ARBA00023163"/>
    </source>
</evidence>
<dbReference type="GO" id="GO:0000124">
    <property type="term" value="C:SAGA complex"/>
    <property type="evidence" value="ECO:0007669"/>
    <property type="project" value="TreeGrafter"/>
</dbReference>
<comment type="caution">
    <text evidence="6">The sequence shown here is derived from an EMBL/GenBank/DDBJ whole genome shotgun (WGS) entry which is preliminary data.</text>
</comment>
<proteinExistence type="predicted"/>
<keyword evidence="2" id="KW-0805">Transcription regulation</keyword>
<dbReference type="Pfam" id="PF02291">
    <property type="entry name" value="TFIID-31kDa"/>
    <property type="match status" value="1"/>
</dbReference>
<reference evidence="6 7" key="1">
    <citation type="submission" date="2019-05" db="EMBL/GenBank/DDBJ databases">
        <title>Emergence of the Ug99 lineage of the wheat stem rust pathogen through somatic hybridization.</title>
        <authorList>
            <person name="Li F."/>
            <person name="Upadhyaya N.M."/>
            <person name="Sperschneider J."/>
            <person name="Matny O."/>
            <person name="Nguyen-Phuc H."/>
            <person name="Mago R."/>
            <person name="Raley C."/>
            <person name="Miller M.E."/>
            <person name="Silverstein K.A.T."/>
            <person name="Henningsen E."/>
            <person name="Hirsch C.D."/>
            <person name="Visser B."/>
            <person name="Pretorius Z.A."/>
            <person name="Steffenson B.J."/>
            <person name="Schwessinger B."/>
            <person name="Dodds P.N."/>
            <person name="Figueroa M."/>
        </authorList>
    </citation>
    <scope>NUCLEOTIDE SEQUENCE [LARGE SCALE GENOMIC DNA]</scope>
    <source>
        <strain evidence="6 7">Ug99</strain>
    </source>
</reference>
<keyword evidence="3" id="KW-0804">Transcription</keyword>
<name>A0A5B0QQM8_PUCGR</name>
<evidence type="ECO:0000256" key="1">
    <source>
        <dbReference type="ARBA" id="ARBA00004123"/>
    </source>
</evidence>
<evidence type="ECO:0000313" key="6">
    <source>
        <dbReference type="EMBL" id="KAA1115627.1"/>
    </source>
</evidence>
<comment type="subcellular location">
    <subcellularLocation>
        <location evidence="1">Nucleus</location>
    </subcellularLocation>
</comment>
<protein>
    <submittedName>
        <fullName evidence="6">Transcription initiation factor TFIID subunit 9</fullName>
    </submittedName>
</protein>
<evidence type="ECO:0000256" key="5">
    <source>
        <dbReference type="SAM" id="MobiDB-lite"/>
    </source>
</evidence>
<gene>
    <name evidence="6" type="primary">TAF9_2</name>
    <name evidence="6" type="ORF">PGTUg99_015823</name>
</gene>
<dbReference type="EMBL" id="VDEP01000272">
    <property type="protein sequence ID" value="KAA1115627.1"/>
    <property type="molecule type" value="Genomic_DNA"/>
</dbReference>
<accession>A0A5B0QQM8</accession>
<feature type="region of interest" description="Disordered" evidence="5">
    <location>
        <begin position="89"/>
        <end position="163"/>
    </location>
</feature>
<evidence type="ECO:0000256" key="4">
    <source>
        <dbReference type="ARBA" id="ARBA00023242"/>
    </source>
</evidence>
<dbReference type="InterPro" id="IPR003162">
    <property type="entry name" value="TFIID-31"/>
</dbReference>
<dbReference type="GO" id="GO:0051123">
    <property type="term" value="P:RNA polymerase II preinitiation complex assembly"/>
    <property type="evidence" value="ECO:0007669"/>
    <property type="project" value="TreeGrafter"/>
</dbReference>
<keyword evidence="6" id="KW-0648">Protein biosynthesis</keyword>
<dbReference type="AlphaFoldDB" id="A0A5B0QQM8"/>
<dbReference type="PANTHER" id="PTHR48068">
    <property type="entry name" value="TAF9 RNA POLYMERASE II, TATA BOX-BINDING PROTEIN (TBP)-ASSOCIATED FACTOR"/>
    <property type="match status" value="1"/>
</dbReference>
<dbReference type="Proteomes" id="UP000325313">
    <property type="component" value="Unassembled WGS sequence"/>
</dbReference>
<dbReference type="GO" id="GO:0003713">
    <property type="term" value="F:transcription coactivator activity"/>
    <property type="evidence" value="ECO:0007669"/>
    <property type="project" value="TreeGrafter"/>
</dbReference>
<evidence type="ECO:0000256" key="2">
    <source>
        <dbReference type="ARBA" id="ARBA00023015"/>
    </source>
</evidence>
<dbReference type="InterPro" id="IPR051431">
    <property type="entry name" value="TFIID_subunit_9"/>
</dbReference>
<evidence type="ECO:0000313" key="7">
    <source>
        <dbReference type="Proteomes" id="UP000325313"/>
    </source>
</evidence>
<sequence>MMANWTWVTAASLGTHCELGQIHRPGLGPGTCRQISIPSWPTPSVFWLIGLDNHQSLLNLANNLNRTALPAIPKRYGIRLPPEKDCLTAPNFNIAPKPTPTEVGSPSNHKEGMFGGIDDNNSSDSDSNSGTKMDFAPFISINDNGNMASDQARRRLEDVEEDD</sequence>
<feature type="compositionally biased region" description="Low complexity" evidence="5">
    <location>
        <begin position="118"/>
        <end position="129"/>
    </location>
</feature>
<dbReference type="GO" id="GO:0003743">
    <property type="term" value="F:translation initiation factor activity"/>
    <property type="evidence" value="ECO:0007669"/>
    <property type="project" value="UniProtKB-KW"/>
</dbReference>
<dbReference type="GO" id="GO:0005669">
    <property type="term" value="C:transcription factor TFIID complex"/>
    <property type="evidence" value="ECO:0007669"/>
    <property type="project" value="TreeGrafter"/>
</dbReference>
<organism evidence="6 7">
    <name type="scientific">Puccinia graminis f. sp. tritici</name>
    <dbReference type="NCBI Taxonomy" id="56615"/>
    <lineage>
        <taxon>Eukaryota</taxon>
        <taxon>Fungi</taxon>
        <taxon>Dikarya</taxon>
        <taxon>Basidiomycota</taxon>
        <taxon>Pucciniomycotina</taxon>
        <taxon>Pucciniomycetes</taxon>
        <taxon>Pucciniales</taxon>
        <taxon>Pucciniaceae</taxon>
        <taxon>Puccinia</taxon>
    </lineage>
</organism>
<keyword evidence="6" id="KW-0396">Initiation factor</keyword>
<keyword evidence="4" id="KW-0539">Nucleus</keyword>